<gene>
    <name evidence="1" type="primary">Acey_s0126.g1331</name>
    <name evidence="1" type="ORF">Y032_0126g1331</name>
</gene>
<accession>A0A016T7P0</accession>
<comment type="caution">
    <text evidence="1">The sequence shown here is derived from an EMBL/GenBank/DDBJ whole genome shotgun (WGS) entry which is preliminary data.</text>
</comment>
<organism evidence="1 2">
    <name type="scientific">Ancylostoma ceylanicum</name>
    <dbReference type="NCBI Taxonomy" id="53326"/>
    <lineage>
        <taxon>Eukaryota</taxon>
        <taxon>Metazoa</taxon>
        <taxon>Ecdysozoa</taxon>
        <taxon>Nematoda</taxon>
        <taxon>Chromadorea</taxon>
        <taxon>Rhabditida</taxon>
        <taxon>Rhabditina</taxon>
        <taxon>Rhabditomorpha</taxon>
        <taxon>Strongyloidea</taxon>
        <taxon>Ancylostomatidae</taxon>
        <taxon>Ancylostomatinae</taxon>
        <taxon>Ancylostoma</taxon>
    </lineage>
</organism>
<proteinExistence type="predicted"/>
<reference evidence="2" key="1">
    <citation type="journal article" date="2015" name="Nat. Genet.">
        <title>The genome and transcriptome of the zoonotic hookworm Ancylostoma ceylanicum identify infection-specific gene families.</title>
        <authorList>
            <person name="Schwarz E.M."/>
            <person name="Hu Y."/>
            <person name="Antoshechkin I."/>
            <person name="Miller M.M."/>
            <person name="Sternberg P.W."/>
            <person name="Aroian R.V."/>
        </authorList>
    </citation>
    <scope>NUCLEOTIDE SEQUENCE</scope>
    <source>
        <strain evidence="2">HY135</strain>
    </source>
</reference>
<sequence length="103" mass="12447">MRNKTAPPNSRWEATETTLNGKKYLSRDQPQCFELFILAIDFRFSPSYLRCFHHFSFQWIFKKTMKNRSIEFWSGCLGVNESPVSRNCLKFQWSFLKTHWNEK</sequence>
<dbReference type="Proteomes" id="UP000024635">
    <property type="component" value="Unassembled WGS sequence"/>
</dbReference>
<dbReference type="AlphaFoldDB" id="A0A016T7P0"/>
<keyword evidence="2" id="KW-1185">Reference proteome</keyword>
<evidence type="ECO:0000313" key="1">
    <source>
        <dbReference type="EMBL" id="EYB98973.1"/>
    </source>
</evidence>
<name>A0A016T7P0_9BILA</name>
<evidence type="ECO:0000313" key="2">
    <source>
        <dbReference type="Proteomes" id="UP000024635"/>
    </source>
</evidence>
<protein>
    <submittedName>
        <fullName evidence="1">Uncharacterized protein</fullName>
    </submittedName>
</protein>
<dbReference type="EMBL" id="JARK01001462">
    <property type="protein sequence ID" value="EYB98973.1"/>
    <property type="molecule type" value="Genomic_DNA"/>
</dbReference>